<comment type="caution">
    <text evidence="5">The sequence shown here is derived from an EMBL/GenBank/DDBJ whole genome shotgun (WGS) entry which is preliminary data.</text>
</comment>
<dbReference type="RefSeq" id="WP_020886208.1">
    <property type="nucleotide sequence ID" value="NZ_ATHI01000005.1"/>
</dbReference>
<keyword evidence="4" id="KW-0143">Chaperone</keyword>
<dbReference type="OrthoDB" id="9801235at2"/>
<comment type="subcellular location">
    <subcellularLocation>
        <location evidence="4">Cytoplasm</location>
    </subcellularLocation>
</comment>
<gene>
    <name evidence="4" type="primary">fliW</name>
    <name evidence="5" type="ORF">dsat_2322</name>
</gene>
<comment type="similarity">
    <text evidence="4">Belongs to the FliW family.</text>
</comment>
<comment type="subunit">
    <text evidence="4">Interacts with translational regulator CsrA and flagellin(s).</text>
</comment>
<dbReference type="STRING" id="1121439.dsat_2322"/>
<dbReference type="GO" id="GO:0044780">
    <property type="term" value="P:bacterial-type flagellum assembly"/>
    <property type="evidence" value="ECO:0007669"/>
    <property type="project" value="UniProtKB-UniRule"/>
</dbReference>
<dbReference type="SUPFAM" id="SSF141457">
    <property type="entry name" value="BH3618-like"/>
    <property type="match status" value="1"/>
</dbReference>
<dbReference type="InterPro" id="IPR024046">
    <property type="entry name" value="Flagellar_assmbl_FliW_dom_sf"/>
</dbReference>
<evidence type="ECO:0000256" key="4">
    <source>
        <dbReference type="HAMAP-Rule" id="MF_01185"/>
    </source>
</evidence>
<keyword evidence="3 4" id="KW-0810">Translation regulation</keyword>
<keyword evidence="5" id="KW-0282">Flagellum</keyword>
<sequence length="151" mass="16875">MARKEITIQSRLGERTVDSSRIIHFPKGLIGLENRHDFALLKIREDSPFMLLQCLKDPKLGLLVTDPFAFLDDYEIQIGDAEQRILRIENIRQLAILVTVTIPPGKPGEAVLNLTGPICVNSKSRIGLQVPQTDPRFPSHYALTPAPAPEQ</sequence>
<dbReference type="GO" id="GO:0005737">
    <property type="term" value="C:cytoplasm"/>
    <property type="evidence" value="ECO:0007669"/>
    <property type="project" value="UniProtKB-SubCell"/>
</dbReference>
<keyword evidence="5" id="KW-0966">Cell projection</keyword>
<comment type="function">
    <text evidence="4">Acts as an anti-CsrA protein, binds CsrA and prevents it from repressing translation of its target genes, one of which is flagellin. Binds to flagellin and participates in the assembly of the flagellum.</text>
</comment>
<name>S7UM09_9BACT</name>
<dbReference type="PANTHER" id="PTHR39190:SF1">
    <property type="entry name" value="FLAGELLAR ASSEMBLY FACTOR FLIW"/>
    <property type="match status" value="1"/>
</dbReference>
<reference evidence="5 6" key="1">
    <citation type="journal article" date="2013" name="Genome Announc.">
        <title>Draft genome sequences for three mercury-methylating, sulfate-reducing bacteria.</title>
        <authorList>
            <person name="Brown S.D."/>
            <person name="Hurt R.A.Jr."/>
            <person name="Gilmour C.C."/>
            <person name="Elias D.A."/>
        </authorList>
    </citation>
    <scope>NUCLEOTIDE SEQUENCE [LARGE SCALE GENOMIC DNA]</scope>
    <source>
        <strain evidence="5 6">DSM 16529</strain>
    </source>
</reference>
<keyword evidence="1 4" id="KW-0963">Cytoplasm</keyword>
<dbReference type="InterPro" id="IPR003775">
    <property type="entry name" value="Flagellar_assembly_factor_FliW"/>
</dbReference>
<dbReference type="Pfam" id="PF02623">
    <property type="entry name" value="FliW"/>
    <property type="match status" value="1"/>
</dbReference>
<evidence type="ECO:0000313" key="5">
    <source>
        <dbReference type="EMBL" id="EPR34959.1"/>
    </source>
</evidence>
<dbReference type="GO" id="GO:0006417">
    <property type="term" value="P:regulation of translation"/>
    <property type="evidence" value="ECO:0007669"/>
    <property type="project" value="UniProtKB-KW"/>
</dbReference>
<evidence type="ECO:0000313" key="6">
    <source>
        <dbReference type="Proteomes" id="UP000014975"/>
    </source>
</evidence>
<dbReference type="PATRIC" id="fig|1121439.3.peg.714"/>
<evidence type="ECO:0000256" key="2">
    <source>
        <dbReference type="ARBA" id="ARBA00022795"/>
    </source>
</evidence>
<protein>
    <recommendedName>
        <fullName evidence="4">Flagellar assembly factor FliW</fullName>
    </recommendedName>
</protein>
<dbReference type="AlphaFoldDB" id="S7UM09"/>
<organism evidence="5 6">
    <name type="scientific">Alkalidesulfovibrio alkalitolerans DSM 16529</name>
    <dbReference type="NCBI Taxonomy" id="1121439"/>
    <lineage>
        <taxon>Bacteria</taxon>
        <taxon>Pseudomonadati</taxon>
        <taxon>Thermodesulfobacteriota</taxon>
        <taxon>Desulfovibrionia</taxon>
        <taxon>Desulfovibrionales</taxon>
        <taxon>Desulfovibrionaceae</taxon>
        <taxon>Alkalidesulfovibrio</taxon>
    </lineage>
</organism>
<dbReference type="HAMAP" id="MF_01185">
    <property type="entry name" value="FliW"/>
    <property type="match status" value="1"/>
</dbReference>
<accession>S7UM09</accession>
<dbReference type="Gene3D" id="2.30.290.10">
    <property type="entry name" value="BH3618-like"/>
    <property type="match status" value="1"/>
</dbReference>
<dbReference type="PANTHER" id="PTHR39190">
    <property type="entry name" value="FLAGELLAR ASSEMBLY FACTOR FLIW"/>
    <property type="match status" value="1"/>
</dbReference>
<keyword evidence="6" id="KW-1185">Reference proteome</keyword>
<dbReference type="eggNOG" id="COG1699">
    <property type="taxonomic scope" value="Bacteria"/>
</dbReference>
<evidence type="ECO:0000256" key="3">
    <source>
        <dbReference type="ARBA" id="ARBA00022845"/>
    </source>
</evidence>
<proteinExistence type="inferred from homology"/>
<evidence type="ECO:0000256" key="1">
    <source>
        <dbReference type="ARBA" id="ARBA00022490"/>
    </source>
</evidence>
<keyword evidence="2 4" id="KW-1005">Bacterial flagellum biogenesis</keyword>
<dbReference type="EMBL" id="ATHI01000005">
    <property type="protein sequence ID" value="EPR34959.1"/>
    <property type="molecule type" value="Genomic_DNA"/>
</dbReference>
<dbReference type="Proteomes" id="UP000014975">
    <property type="component" value="Unassembled WGS sequence"/>
</dbReference>
<keyword evidence="5" id="KW-0969">Cilium</keyword>
<dbReference type="NCBIfam" id="NF009793">
    <property type="entry name" value="PRK13285.1-1"/>
    <property type="match status" value="1"/>
</dbReference>